<dbReference type="InterPro" id="IPR001129">
    <property type="entry name" value="Membr-assoc_MAPEG"/>
</dbReference>
<comment type="caution">
    <text evidence="6">The sequence shown here is derived from an EMBL/GenBank/DDBJ whole genome shotgun (WGS) entry which is preliminary data.</text>
</comment>
<reference evidence="6" key="2">
    <citation type="submission" date="2022-08" db="EMBL/GenBank/DDBJ databases">
        <authorList>
            <person name="Dong C."/>
        </authorList>
    </citation>
    <scope>NUCLEOTIDE SEQUENCE</scope>
    <source>
        <strain evidence="6">59MF3M-4</strain>
    </source>
</reference>
<dbReference type="AlphaFoldDB" id="A0A9X2WCZ6"/>
<evidence type="ECO:0000313" key="6">
    <source>
        <dbReference type="EMBL" id="MCT7357432.1"/>
    </source>
</evidence>
<organism evidence="6 7">
    <name type="scientific">Thalassolituus pacificus</name>
    <dbReference type="NCBI Taxonomy" id="2975440"/>
    <lineage>
        <taxon>Bacteria</taxon>
        <taxon>Pseudomonadati</taxon>
        <taxon>Pseudomonadota</taxon>
        <taxon>Gammaproteobacteria</taxon>
        <taxon>Oceanospirillales</taxon>
        <taxon>Oceanospirillaceae</taxon>
        <taxon>Thalassolituus</taxon>
    </lineage>
</organism>
<evidence type="ECO:0000256" key="3">
    <source>
        <dbReference type="ARBA" id="ARBA00022989"/>
    </source>
</evidence>
<comment type="subcellular location">
    <subcellularLocation>
        <location evidence="1">Membrane</location>
    </subcellularLocation>
</comment>
<dbReference type="SUPFAM" id="SSF161084">
    <property type="entry name" value="MAPEG domain-like"/>
    <property type="match status" value="1"/>
</dbReference>
<evidence type="ECO:0000256" key="2">
    <source>
        <dbReference type="ARBA" id="ARBA00022692"/>
    </source>
</evidence>
<dbReference type="Pfam" id="PF01124">
    <property type="entry name" value="MAPEG"/>
    <property type="match status" value="1"/>
</dbReference>
<dbReference type="InterPro" id="IPR023352">
    <property type="entry name" value="MAPEG-like_dom_sf"/>
</dbReference>
<dbReference type="PANTHER" id="PTHR35371:SF1">
    <property type="entry name" value="BLR7753 PROTEIN"/>
    <property type="match status" value="1"/>
</dbReference>
<gene>
    <name evidence="6" type="ORF">NYR02_00145</name>
</gene>
<dbReference type="EMBL" id="JAOANI010000002">
    <property type="protein sequence ID" value="MCT7357432.1"/>
    <property type="molecule type" value="Genomic_DNA"/>
</dbReference>
<evidence type="ECO:0000313" key="7">
    <source>
        <dbReference type="Proteomes" id="UP001147830"/>
    </source>
</evidence>
<feature type="transmembrane region" description="Helical" evidence="5">
    <location>
        <begin position="48"/>
        <end position="69"/>
    </location>
</feature>
<reference evidence="6" key="1">
    <citation type="journal article" date="2022" name="Front. Microbiol.">
        <title>Genome-based taxonomic rearrangement of Oceanobacter-related bacteria including the description of Thalassolituus hydrocarbonoclasticus sp. nov. and Thalassolituus pacificus sp. nov. and emended description of the genus Thalassolituus.</title>
        <authorList>
            <person name="Dong C."/>
            <person name="Wei L."/>
            <person name="Wang J."/>
            <person name="Lai Q."/>
            <person name="Huang Z."/>
            <person name="Shao Z."/>
        </authorList>
    </citation>
    <scope>NUCLEOTIDE SEQUENCE</scope>
    <source>
        <strain evidence="6">59MF3M-4</strain>
    </source>
</reference>
<dbReference type="GO" id="GO:0016020">
    <property type="term" value="C:membrane"/>
    <property type="evidence" value="ECO:0007669"/>
    <property type="project" value="UniProtKB-SubCell"/>
</dbReference>
<feature type="transmembrane region" description="Helical" evidence="5">
    <location>
        <begin position="106"/>
        <end position="123"/>
    </location>
</feature>
<dbReference type="Proteomes" id="UP001147830">
    <property type="component" value="Unassembled WGS sequence"/>
</dbReference>
<proteinExistence type="predicted"/>
<keyword evidence="2 5" id="KW-0812">Transmembrane</keyword>
<feature type="transmembrane region" description="Helical" evidence="5">
    <location>
        <begin position="81"/>
        <end position="100"/>
    </location>
</feature>
<name>A0A9X2WCZ6_9GAMM</name>
<keyword evidence="4 5" id="KW-0472">Membrane</keyword>
<evidence type="ECO:0000256" key="1">
    <source>
        <dbReference type="ARBA" id="ARBA00004370"/>
    </source>
</evidence>
<dbReference type="Gene3D" id="1.20.120.550">
    <property type="entry name" value="Membrane associated eicosanoid/glutathione metabolism-like domain"/>
    <property type="match status" value="1"/>
</dbReference>
<evidence type="ECO:0000256" key="4">
    <source>
        <dbReference type="ARBA" id="ARBA00023136"/>
    </source>
</evidence>
<keyword evidence="3 5" id="KW-1133">Transmembrane helix</keyword>
<dbReference type="RefSeq" id="WP_260974369.1">
    <property type="nucleotide sequence ID" value="NZ_JAOANI010000002.1"/>
</dbReference>
<protein>
    <submittedName>
        <fullName evidence="6">MAPEG family protein</fullName>
    </submittedName>
</protein>
<dbReference type="PANTHER" id="PTHR35371">
    <property type="entry name" value="INNER MEMBRANE PROTEIN"/>
    <property type="match status" value="1"/>
</dbReference>
<keyword evidence="7" id="KW-1185">Reference proteome</keyword>
<evidence type="ECO:0000256" key="5">
    <source>
        <dbReference type="SAM" id="Phobius"/>
    </source>
</evidence>
<accession>A0A9X2WCZ6</accession>
<sequence>MTIGYWCVLVAALLPYVFTGLAKAGGRRYNNYSPREFLEKQEGYRKRAHWVQLNSFEAFPAFAAAVIIAHLSGGAQERIDILAMAFIAIRVVYGILYLSNQASLRSLVWMAGVGCTVALFVSGV</sequence>